<dbReference type="AlphaFoldDB" id="A0AAN8WQA7"/>
<organism evidence="1 2">
    <name type="scientific">Halocaridina rubra</name>
    <name type="common">Hawaiian red shrimp</name>
    <dbReference type="NCBI Taxonomy" id="373956"/>
    <lineage>
        <taxon>Eukaryota</taxon>
        <taxon>Metazoa</taxon>
        <taxon>Ecdysozoa</taxon>
        <taxon>Arthropoda</taxon>
        <taxon>Crustacea</taxon>
        <taxon>Multicrustacea</taxon>
        <taxon>Malacostraca</taxon>
        <taxon>Eumalacostraca</taxon>
        <taxon>Eucarida</taxon>
        <taxon>Decapoda</taxon>
        <taxon>Pleocyemata</taxon>
        <taxon>Caridea</taxon>
        <taxon>Atyoidea</taxon>
        <taxon>Atyidae</taxon>
        <taxon>Halocaridina</taxon>
    </lineage>
</organism>
<gene>
    <name evidence="1" type="ORF">SK128_006346</name>
</gene>
<sequence length="100" mass="11022">LIERLDEACIAADSKDKKGTPLGPQIPEWLKNLPFSSLDFVKGNRQQVAGPLGAVPISSQEQQLLKDILNLMMGLRATYITVKLPENSYDPPEFTVDPTV</sequence>
<evidence type="ECO:0000313" key="1">
    <source>
        <dbReference type="EMBL" id="KAK7053493.1"/>
    </source>
</evidence>
<accession>A0AAN8WQA7</accession>
<reference evidence="1 2" key="1">
    <citation type="submission" date="2023-11" db="EMBL/GenBank/DDBJ databases">
        <title>Halocaridina rubra genome assembly.</title>
        <authorList>
            <person name="Smith C."/>
        </authorList>
    </citation>
    <scope>NUCLEOTIDE SEQUENCE [LARGE SCALE GENOMIC DNA]</scope>
    <source>
        <strain evidence="1">EP-1</strain>
        <tissue evidence="1">Whole</tissue>
    </source>
</reference>
<proteinExistence type="predicted"/>
<feature type="non-terminal residue" evidence="1">
    <location>
        <position position="100"/>
    </location>
</feature>
<evidence type="ECO:0000313" key="2">
    <source>
        <dbReference type="Proteomes" id="UP001381693"/>
    </source>
</evidence>
<dbReference type="EMBL" id="JAXCGZ010021339">
    <property type="protein sequence ID" value="KAK7053493.1"/>
    <property type="molecule type" value="Genomic_DNA"/>
</dbReference>
<keyword evidence="2" id="KW-1185">Reference proteome</keyword>
<name>A0AAN8WQA7_HALRR</name>
<protein>
    <submittedName>
        <fullName evidence="1">Uncharacterized protein</fullName>
    </submittedName>
</protein>
<dbReference type="Proteomes" id="UP001381693">
    <property type="component" value="Unassembled WGS sequence"/>
</dbReference>
<feature type="non-terminal residue" evidence="1">
    <location>
        <position position="1"/>
    </location>
</feature>
<comment type="caution">
    <text evidence="1">The sequence shown here is derived from an EMBL/GenBank/DDBJ whole genome shotgun (WGS) entry which is preliminary data.</text>
</comment>